<feature type="compositionally biased region" description="Basic and acidic residues" evidence="1">
    <location>
        <begin position="242"/>
        <end position="251"/>
    </location>
</feature>
<feature type="transmembrane region" description="Helical" evidence="2">
    <location>
        <begin position="98"/>
        <end position="117"/>
    </location>
</feature>
<feature type="transmembrane region" description="Helical" evidence="2">
    <location>
        <begin position="465"/>
        <end position="490"/>
    </location>
</feature>
<sequence length="828" mass="90149">MRRPSPSPSSQSEGTLADPSRLMFLKLQMPCRFHLYLHDTPSRVLIFYLPSVLLVLITHATYTPVKVLDAVNIILMPGFIFLLVATMLFPLRSRTGRVLMMLQLFVPTAHTSILKGLELAMGYRDTSHRIPVFHALLGPFSSLGFFPLCMFCCMLIVICYVPRAVPRRFDCAEALQYLKRVRGGAKADRRGRDGNLGCCNGSVDFSGLHLPVRVPAEDHKRAHSPAFPSVSSSAMQAVAKAEGENETRCNVEVEGNTEGGETTEGTLRRDSSLESIKRPSVHSAVSVSNCASPPVSPCAPNTHAHPEPHELDLESGGAPSVHGGGEGDSPSSFSVTDRWGVTHSFEVCEHRCSVSSFRPETLRSSWGGWSGKGSSEESEKEGTERERGDSLRRESEEGGEENDSSRGRRERKRETEKRGGRGRKIKSQRTIPERLASLGERITTAVSTVLCCRRPTADYADYRRIALLFSTLFIFISFYSDVCLGTFLFFGGSSVPMPQNCAFPIGLAILLLALGQVGLLIAFQLQHAKVEDAGWETAFGSSFACTRFFLTLTDLGVLGLALFAAVSLSSHHPEKSADANANLREVLEKFTGRLMAVSIVTNTIKVAYTGALWFSKWRKEKRRQRQRERGSGNSRNGGKEEGGQKTEAAESGPTVKTGWCTAPQEEEKEGDSPLEKFSVPSEEGQTSPPSLPVSGSGQGREKKAIDGKCQSILQGSVEERLREKERCGHTEAPRLFFDDDECPPLVVYPSPPATCAATSKGEGGAKGVCHRSVGGPSEEGELRGSGNLVGAVGVHERVGDESPSSFGFFDEEMGGAVNEERSFRCVDT</sequence>
<feature type="transmembrane region" description="Helical" evidence="2">
    <location>
        <begin position="137"/>
        <end position="161"/>
    </location>
</feature>
<feature type="compositionally biased region" description="Basic and acidic residues" evidence="1">
    <location>
        <begin position="403"/>
        <end position="419"/>
    </location>
</feature>
<feature type="transmembrane region" description="Helical" evidence="2">
    <location>
        <begin position="45"/>
        <end position="65"/>
    </location>
</feature>
<evidence type="ECO:0000256" key="2">
    <source>
        <dbReference type="SAM" id="Phobius"/>
    </source>
</evidence>
<keyword evidence="2" id="KW-0472">Membrane</keyword>
<evidence type="ECO:0008006" key="4">
    <source>
        <dbReference type="Google" id="ProtNLM"/>
    </source>
</evidence>
<organism evidence="3">
    <name type="scientific">Chromera velia CCMP2878</name>
    <dbReference type="NCBI Taxonomy" id="1169474"/>
    <lineage>
        <taxon>Eukaryota</taxon>
        <taxon>Sar</taxon>
        <taxon>Alveolata</taxon>
        <taxon>Colpodellida</taxon>
        <taxon>Chromeraceae</taxon>
        <taxon>Chromera</taxon>
    </lineage>
</organism>
<dbReference type="AlphaFoldDB" id="A0A0G4G5L8"/>
<feature type="transmembrane region" description="Helical" evidence="2">
    <location>
        <begin position="544"/>
        <end position="566"/>
    </location>
</feature>
<feature type="region of interest" description="Disordered" evidence="1">
    <location>
        <begin position="623"/>
        <end position="703"/>
    </location>
</feature>
<gene>
    <name evidence="3" type="ORF">Cvel_20390</name>
</gene>
<name>A0A0G4G5L8_9ALVE</name>
<feature type="transmembrane region" description="Helical" evidence="2">
    <location>
        <begin position="71"/>
        <end position="91"/>
    </location>
</feature>
<feature type="compositionally biased region" description="Basic and acidic residues" evidence="1">
    <location>
        <begin position="637"/>
        <end position="648"/>
    </location>
</feature>
<accession>A0A0G4G5L8</accession>
<feature type="compositionally biased region" description="Low complexity" evidence="1">
    <location>
        <begin position="252"/>
        <end position="265"/>
    </location>
</feature>
<feature type="region of interest" description="Disordered" evidence="1">
    <location>
        <begin position="756"/>
        <end position="785"/>
    </location>
</feature>
<reference evidence="3" key="1">
    <citation type="submission" date="2014-11" db="EMBL/GenBank/DDBJ databases">
        <authorList>
            <person name="Otto D Thomas"/>
            <person name="Naeem Raeece"/>
        </authorList>
    </citation>
    <scope>NUCLEOTIDE SEQUENCE</scope>
</reference>
<feature type="compositionally biased region" description="Basic and acidic residues" evidence="1">
    <location>
        <begin position="266"/>
        <end position="277"/>
    </location>
</feature>
<feature type="region of interest" description="Disordered" evidence="1">
    <location>
        <begin position="242"/>
        <end position="335"/>
    </location>
</feature>
<feature type="transmembrane region" description="Helical" evidence="2">
    <location>
        <begin position="594"/>
        <end position="615"/>
    </location>
</feature>
<keyword evidence="2" id="KW-1133">Transmembrane helix</keyword>
<evidence type="ECO:0000313" key="3">
    <source>
        <dbReference type="EMBL" id="CEM23858.1"/>
    </source>
</evidence>
<dbReference type="VEuPathDB" id="CryptoDB:Cvel_20390"/>
<feature type="compositionally biased region" description="Basic and acidic residues" evidence="1">
    <location>
        <begin position="374"/>
        <end position="396"/>
    </location>
</feature>
<protein>
    <recommendedName>
        <fullName evidence="4">Transmembrane protein</fullName>
    </recommendedName>
</protein>
<feature type="transmembrane region" description="Helical" evidence="2">
    <location>
        <begin position="502"/>
        <end position="523"/>
    </location>
</feature>
<feature type="region of interest" description="Disordered" evidence="1">
    <location>
        <begin position="361"/>
        <end position="426"/>
    </location>
</feature>
<keyword evidence="2" id="KW-0812">Transmembrane</keyword>
<evidence type="ECO:0000256" key="1">
    <source>
        <dbReference type="SAM" id="MobiDB-lite"/>
    </source>
</evidence>
<dbReference type="EMBL" id="CDMZ01000910">
    <property type="protein sequence ID" value="CEM23858.1"/>
    <property type="molecule type" value="Genomic_DNA"/>
</dbReference>
<proteinExistence type="predicted"/>